<gene>
    <name evidence="1" type="ORF">LIER_43605</name>
</gene>
<protein>
    <submittedName>
        <fullName evidence="1">Uncharacterized protein</fullName>
    </submittedName>
</protein>
<sequence>MAASRESSS</sequence>
<organism evidence="1 2">
    <name type="scientific">Lithospermum erythrorhizon</name>
    <name type="common">Purple gromwell</name>
    <name type="synonym">Lithospermum officinale var. erythrorhizon</name>
    <dbReference type="NCBI Taxonomy" id="34254"/>
    <lineage>
        <taxon>Eukaryota</taxon>
        <taxon>Viridiplantae</taxon>
        <taxon>Streptophyta</taxon>
        <taxon>Embryophyta</taxon>
        <taxon>Tracheophyta</taxon>
        <taxon>Spermatophyta</taxon>
        <taxon>Magnoliopsida</taxon>
        <taxon>eudicotyledons</taxon>
        <taxon>Gunneridae</taxon>
        <taxon>Pentapetalae</taxon>
        <taxon>asterids</taxon>
        <taxon>lamiids</taxon>
        <taxon>Boraginales</taxon>
        <taxon>Boraginaceae</taxon>
        <taxon>Boraginoideae</taxon>
        <taxon>Lithospermeae</taxon>
        <taxon>Lithospermum</taxon>
    </lineage>
</organism>
<name>A0AAV3QEG1_LITER</name>
<dbReference type="Proteomes" id="UP001454036">
    <property type="component" value="Unassembled WGS sequence"/>
</dbReference>
<proteinExistence type="predicted"/>
<evidence type="ECO:0000313" key="1">
    <source>
        <dbReference type="EMBL" id="GAA0162472.1"/>
    </source>
</evidence>
<evidence type="ECO:0000313" key="2">
    <source>
        <dbReference type="Proteomes" id="UP001454036"/>
    </source>
</evidence>
<reference evidence="1 2" key="1">
    <citation type="submission" date="2024-01" db="EMBL/GenBank/DDBJ databases">
        <title>The complete chloroplast genome sequence of Lithospermum erythrorhizon: insights into the phylogenetic relationship among Boraginaceae species and the maternal lineages of purple gromwells.</title>
        <authorList>
            <person name="Okada T."/>
            <person name="Watanabe K."/>
        </authorList>
    </citation>
    <scope>NUCLEOTIDE SEQUENCE [LARGE SCALE GENOMIC DNA]</scope>
</reference>
<comment type="caution">
    <text evidence="1">The sequence shown here is derived from an EMBL/GenBank/DDBJ whole genome shotgun (WGS) entry which is preliminary data.</text>
</comment>
<dbReference type="EMBL" id="BAABME010036747">
    <property type="protein sequence ID" value="GAA0162472.1"/>
    <property type="molecule type" value="Genomic_DNA"/>
</dbReference>
<accession>A0AAV3QEG1</accession>
<keyword evidence="2" id="KW-1185">Reference proteome</keyword>